<evidence type="ECO:0000313" key="3">
    <source>
        <dbReference type="Proteomes" id="UP001314229"/>
    </source>
</evidence>
<reference evidence="2 3" key="1">
    <citation type="submission" date="2024-01" db="EMBL/GenBank/DDBJ databases">
        <authorList>
            <person name="Alioto T."/>
            <person name="Alioto T."/>
            <person name="Gomez Garrido J."/>
        </authorList>
    </citation>
    <scope>NUCLEOTIDE SEQUENCE [LARGE SCALE GENOMIC DNA]</scope>
</reference>
<keyword evidence="1" id="KW-0175">Coiled coil</keyword>
<sequence>MKEMCCSGLLFYNYTDPHTNELILHAKLCNVWIVAMLESCSPANLLENLLALMQPRISALPPLCLMVGEASKMAAACSLTLEMLVTELDKSRQSMIAELTASLNGALALIHSSLESITNTVAKHTSTISEMETALSTQSDNITSLEQEVLELRSKLTSITEEHDTFQAIVALGFFQAVQANWSS</sequence>
<dbReference type="Proteomes" id="UP001314229">
    <property type="component" value="Unassembled WGS sequence"/>
</dbReference>
<proteinExistence type="predicted"/>
<dbReference type="EMBL" id="CAWUFR010000035">
    <property type="protein sequence ID" value="CAK6958764.1"/>
    <property type="molecule type" value="Genomic_DNA"/>
</dbReference>
<feature type="coiled-coil region" evidence="1">
    <location>
        <begin position="128"/>
        <end position="162"/>
    </location>
</feature>
<organism evidence="2 3">
    <name type="scientific">Scomber scombrus</name>
    <name type="common">Atlantic mackerel</name>
    <name type="synonym">Scomber vernalis</name>
    <dbReference type="NCBI Taxonomy" id="13677"/>
    <lineage>
        <taxon>Eukaryota</taxon>
        <taxon>Metazoa</taxon>
        <taxon>Chordata</taxon>
        <taxon>Craniata</taxon>
        <taxon>Vertebrata</taxon>
        <taxon>Euteleostomi</taxon>
        <taxon>Actinopterygii</taxon>
        <taxon>Neopterygii</taxon>
        <taxon>Teleostei</taxon>
        <taxon>Neoteleostei</taxon>
        <taxon>Acanthomorphata</taxon>
        <taxon>Pelagiaria</taxon>
        <taxon>Scombriformes</taxon>
        <taxon>Scombridae</taxon>
        <taxon>Scomber</taxon>
    </lineage>
</organism>
<comment type="caution">
    <text evidence="2">The sequence shown here is derived from an EMBL/GenBank/DDBJ whole genome shotgun (WGS) entry which is preliminary data.</text>
</comment>
<evidence type="ECO:0000313" key="2">
    <source>
        <dbReference type="EMBL" id="CAK6958764.1"/>
    </source>
</evidence>
<evidence type="ECO:0000256" key="1">
    <source>
        <dbReference type="SAM" id="Coils"/>
    </source>
</evidence>
<name>A0AAV1NGW1_SCOSC</name>
<keyword evidence="3" id="KW-1185">Reference proteome</keyword>
<gene>
    <name evidence="2" type="ORF">FSCOSCO3_A023414</name>
</gene>
<protein>
    <submittedName>
        <fullName evidence="2">Uncharacterized protein</fullName>
    </submittedName>
</protein>
<dbReference type="AlphaFoldDB" id="A0AAV1NGW1"/>
<accession>A0AAV1NGW1</accession>